<dbReference type="Proteomes" id="UP000016487">
    <property type="component" value="Unassembled WGS sequence"/>
</dbReference>
<comment type="caution">
    <text evidence="1">The sequence shown here is derived from an EMBL/GenBank/DDBJ whole genome shotgun (WGS) entry which is preliminary data.</text>
</comment>
<protein>
    <submittedName>
        <fullName evidence="1">Uncharacterized protein</fullName>
    </submittedName>
</protein>
<evidence type="ECO:0000313" key="1">
    <source>
        <dbReference type="EMBL" id="KAF7769014.1"/>
    </source>
</evidence>
<reference evidence="1" key="1">
    <citation type="journal article" date="2012" name="J. Bacteriol.">
        <title>Genome sequences of type strains of seven species of the marine bacterium Pseudoalteromonas.</title>
        <authorList>
            <person name="Xie B.B."/>
            <person name="Shu Y.L."/>
            <person name="Qin Q.L."/>
            <person name="Rong J.C."/>
            <person name="Zhang X.Y."/>
            <person name="Chen X.L."/>
            <person name="Shi M."/>
            <person name="He H.L."/>
            <person name="Zhou B.C."/>
            <person name="Zhang Y.Z."/>
        </authorList>
    </citation>
    <scope>NUCLEOTIDE SEQUENCE</scope>
    <source>
        <strain evidence="1">DSM 8771</strain>
    </source>
</reference>
<evidence type="ECO:0000313" key="2">
    <source>
        <dbReference type="Proteomes" id="UP000016487"/>
    </source>
</evidence>
<dbReference type="AlphaFoldDB" id="A0AAD4AH40"/>
<name>A0AAD4AH40_9GAMM</name>
<proteinExistence type="predicted"/>
<sequence>MPTAVKSLLFWSILVVCSILARVGCFSFNLGGIKVDGQ</sequence>
<gene>
    <name evidence="1" type="ORF">PCIT_a3555</name>
</gene>
<accession>A0AAD4AH40</accession>
<dbReference type="EMBL" id="AHBZ03000022">
    <property type="protein sequence ID" value="KAF7769014.1"/>
    <property type="molecule type" value="Genomic_DNA"/>
</dbReference>
<organism evidence="1 2">
    <name type="scientific">Pseudoalteromonas citrea</name>
    <dbReference type="NCBI Taxonomy" id="43655"/>
    <lineage>
        <taxon>Bacteria</taxon>
        <taxon>Pseudomonadati</taxon>
        <taxon>Pseudomonadota</taxon>
        <taxon>Gammaproteobacteria</taxon>
        <taxon>Alteromonadales</taxon>
        <taxon>Pseudoalteromonadaceae</taxon>
        <taxon>Pseudoalteromonas</taxon>
    </lineage>
</organism>
<reference evidence="1" key="2">
    <citation type="submission" date="2015-03" db="EMBL/GenBank/DDBJ databases">
        <title>Genome sequence of Pseudoalteromonas citrea.</title>
        <authorList>
            <person name="Xie B.-B."/>
            <person name="Rong J.-C."/>
            <person name="Qin Q.-L."/>
            <person name="Zhang Y.-Z."/>
        </authorList>
    </citation>
    <scope>NUCLEOTIDE SEQUENCE</scope>
    <source>
        <strain evidence="1">DSM 8771</strain>
    </source>
</reference>